<comment type="caution">
    <text evidence="3">The sequence shown here is derived from an EMBL/GenBank/DDBJ whole genome shotgun (WGS) entry which is preliminary data.</text>
</comment>
<feature type="compositionally biased region" description="Acidic residues" evidence="1">
    <location>
        <begin position="266"/>
        <end position="275"/>
    </location>
</feature>
<feature type="signal peptide" evidence="2">
    <location>
        <begin position="1"/>
        <end position="24"/>
    </location>
</feature>
<sequence>MKVSNFVYTLGFVLAAGASGNVLAQGNMNAPSGPAGDMGPGMMGDGMGPGMMGDGTGPGMMGGGMGPGMMSGGMGPGMMGGGMGPGMMSGGMGPGMMGGGMGPGMMRGGMGPGMMGGGMGPGMMSGGMGPGMMGGGMGPGMMGGGMGGMMGGGMGGMMPCPMMSGGGKNMLSMLDQEQRSEYRELMQEHRPAQFERMGQLMNLRDDLMTALHTERPDPEEVQTLHGQMAELHGEMMAEMVRMRNAMHDLMTEEQREKLQQATPEAIDPEDHDAHH</sequence>
<dbReference type="Proteomes" id="UP000769617">
    <property type="component" value="Unassembled WGS sequence"/>
</dbReference>
<feature type="region of interest" description="Disordered" evidence="1">
    <location>
        <begin position="251"/>
        <end position="275"/>
    </location>
</feature>
<evidence type="ECO:0000256" key="1">
    <source>
        <dbReference type="SAM" id="MobiDB-lite"/>
    </source>
</evidence>
<organism evidence="3 4">
    <name type="scientific">Billgrantia antri</name>
    <dbReference type="NCBI Taxonomy" id="2846777"/>
    <lineage>
        <taxon>Bacteria</taxon>
        <taxon>Pseudomonadati</taxon>
        <taxon>Pseudomonadota</taxon>
        <taxon>Gammaproteobacteria</taxon>
        <taxon>Oceanospirillales</taxon>
        <taxon>Halomonadaceae</taxon>
        <taxon>Billgrantia</taxon>
    </lineage>
</organism>
<evidence type="ECO:0000313" key="4">
    <source>
        <dbReference type="Proteomes" id="UP000769617"/>
    </source>
</evidence>
<keyword evidence="2" id="KW-0732">Signal</keyword>
<proteinExistence type="predicted"/>
<protein>
    <submittedName>
        <fullName evidence="3">Spy/CpxP family protein refolding chaperone</fullName>
    </submittedName>
</protein>
<name>A0ABS6ZQX6_9GAMM</name>
<dbReference type="Gene3D" id="1.20.120.1490">
    <property type="match status" value="1"/>
</dbReference>
<dbReference type="InterPro" id="IPR012899">
    <property type="entry name" value="LTXXQ"/>
</dbReference>
<feature type="chain" id="PRO_5047330804" evidence="2">
    <location>
        <begin position="25"/>
        <end position="275"/>
    </location>
</feature>
<dbReference type="CDD" id="cd09916">
    <property type="entry name" value="CpxP_like"/>
    <property type="match status" value="1"/>
</dbReference>
<accession>A0ABS6ZQX6</accession>
<evidence type="ECO:0000256" key="2">
    <source>
        <dbReference type="SAM" id="SignalP"/>
    </source>
</evidence>
<reference evidence="3 4" key="1">
    <citation type="submission" date="2021-07" db="EMBL/GenBank/DDBJ databases">
        <authorList>
            <person name="So Y."/>
        </authorList>
    </citation>
    <scope>NUCLEOTIDE SEQUENCE [LARGE SCALE GENOMIC DNA]</scope>
    <source>
        <strain evidence="3 4">Y3S6</strain>
    </source>
</reference>
<evidence type="ECO:0000313" key="3">
    <source>
        <dbReference type="EMBL" id="MBW6392471.1"/>
    </source>
</evidence>
<dbReference type="EMBL" id="JAHYCA010000005">
    <property type="protein sequence ID" value="MBW6392471.1"/>
    <property type="molecule type" value="Genomic_DNA"/>
</dbReference>
<keyword evidence="4" id="KW-1185">Reference proteome</keyword>
<dbReference type="RefSeq" id="WP_240549297.1">
    <property type="nucleotide sequence ID" value="NZ_JAHYCA010000005.1"/>
</dbReference>
<gene>
    <name evidence="3" type="ORF">KPL81_15060</name>
</gene>